<name>A0A3A8JUE4_9BACT</name>
<dbReference type="Proteomes" id="UP000268094">
    <property type="component" value="Unassembled WGS sequence"/>
</dbReference>
<evidence type="ECO:0000256" key="1">
    <source>
        <dbReference type="SAM" id="MobiDB-lite"/>
    </source>
</evidence>
<protein>
    <submittedName>
        <fullName evidence="3">DUF3592 domain-containing protein</fullName>
    </submittedName>
</protein>
<feature type="transmembrane region" description="Helical" evidence="2">
    <location>
        <begin position="144"/>
        <end position="162"/>
    </location>
</feature>
<feature type="transmembrane region" description="Helical" evidence="2">
    <location>
        <begin position="36"/>
        <end position="56"/>
    </location>
</feature>
<keyword evidence="2" id="KW-0812">Transmembrane</keyword>
<organism evidence="3 4">
    <name type="scientific">Corallococcus terminator</name>
    <dbReference type="NCBI Taxonomy" id="2316733"/>
    <lineage>
        <taxon>Bacteria</taxon>
        <taxon>Pseudomonadati</taxon>
        <taxon>Myxococcota</taxon>
        <taxon>Myxococcia</taxon>
        <taxon>Myxococcales</taxon>
        <taxon>Cystobacterineae</taxon>
        <taxon>Myxococcaceae</taxon>
        <taxon>Corallococcus</taxon>
    </lineage>
</organism>
<comment type="caution">
    <text evidence="3">The sequence shown here is derived from an EMBL/GenBank/DDBJ whole genome shotgun (WGS) entry which is preliminary data.</text>
</comment>
<keyword evidence="2" id="KW-0472">Membrane</keyword>
<reference evidence="4" key="1">
    <citation type="submission" date="2018-09" db="EMBL/GenBank/DDBJ databases">
        <authorList>
            <person name="Livingstone P.G."/>
            <person name="Whitworth D.E."/>
        </authorList>
    </citation>
    <scope>NUCLEOTIDE SEQUENCE [LARGE SCALE GENOMIC DNA]</scope>
    <source>
        <strain evidence="4">CA054A</strain>
    </source>
</reference>
<dbReference type="EMBL" id="RAVZ01000002">
    <property type="protein sequence ID" value="RKG94031.1"/>
    <property type="molecule type" value="Genomic_DNA"/>
</dbReference>
<evidence type="ECO:0000313" key="3">
    <source>
        <dbReference type="EMBL" id="RKG94031.1"/>
    </source>
</evidence>
<accession>A0A3A8JUE4</accession>
<feature type="region of interest" description="Disordered" evidence="1">
    <location>
        <begin position="169"/>
        <end position="189"/>
    </location>
</feature>
<feature type="compositionally biased region" description="Basic and acidic residues" evidence="1">
    <location>
        <begin position="180"/>
        <end position="189"/>
    </location>
</feature>
<keyword evidence="2" id="KW-1133">Transmembrane helix</keyword>
<keyword evidence="4" id="KW-1185">Reference proteome</keyword>
<proteinExistence type="predicted"/>
<evidence type="ECO:0000256" key="2">
    <source>
        <dbReference type="SAM" id="Phobius"/>
    </source>
</evidence>
<evidence type="ECO:0000313" key="4">
    <source>
        <dbReference type="Proteomes" id="UP000268094"/>
    </source>
</evidence>
<gene>
    <name evidence="3" type="ORF">D7V88_00245</name>
</gene>
<dbReference type="AlphaFoldDB" id="A0A3A8JUE4"/>
<sequence length="189" mass="21217">MSCSGSFCGHGGGVPGLPPRDTPHHAVGTMGFPEKVTIICLLVALVVSVLMVLWNVHVKHERLQKKGRRVQGEVLLVERAREDRPSRVHYSFCLPDGTELRHAYQSYLDSWDSLHRGDTIDLVYLPEDPEQSMPVLHGVTSVEFVFWLVGGLLVLGLVVFMLRSWDFGPEESTHPHRKPAARDSSHSYR</sequence>